<keyword evidence="3" id="KW-0479">Metal-binding</keyword>
<dbReference type="Pfam" id="PF03055">
    <property type="entry name" value="RPE65"/>
    <property type="match status" value="1"/>
</dbReference>
<reference evidence="7 8" key="1">
    <citation type="submission" date="2022-03" db="EMBL/GenBank/DDBJ databases">
        <authorList>
            <person name="Nunn A."/>
            <person name="Chopra R."/>
            <person name="Nunn A."/>
            <person name="Contreras Garrido A."/>
        </authorList>
    </citation>
    <scope>NUCLEOTIDE SEQUENCE [LARGE SCALE GENOMIC DNA]</scope>
</reference>
<dbReference type="Proteomes" id="UP000836841">
    <property type="component" value="Chromosome 1"/>
</dbReference>
<keyword evidence="5" id="KW-0408">Iron</keyword>
<evidence type="ECO:0000313" key="7">
    <source>
        <dbReference type="EMBL" id="CAH2033461.1"/>
    </source>
</evidence>
<dbReference type="EMBL" id="OU466857">
    <property type="protein sequence ID" value="CAH2033461.1"/>
    <property type="molecule type" value="Genomic_DNA"/>
</dbReference>
<proteinExistence type="inferred from homology"/>
<gene>
    <name evidence="7" type="ORF">TAV2_LOCUS3346</name>
</gene>
<keyword evidence="4" id="KW-0223">Dioxygenase</keyword>
<dbReference type="GO" id="GO:0016702">
    <property type="term" value="F:oxidoreductase activity, acting on single donors with incorporation of molecular oxygen, incorporation of two atoms of oxygen"/>
    <property type="evidence" value="ECO:0007669"/>
    <property type="project" value="InterPro"/>
</dbReference>
<evidence type="ECO:0000256" key="1">
    <source>
        <dbReference type="ARBA" id="ARBA00001954"/>
    </source>
</evidence>
<dbReference type="InterPro" id="IPR004294">
    <property type="entry name" value="Carotenoid_Oase"/>
</dbReference>
<evidence type="ECO:0000256" key="4">
    <source>
        <dbReference type="ARBA" id="ARBA00022964"/>
    </source>
</evidence>
<accession>A0AAU9R8B5</accession>
<dbReference type="AlphaFoldDB" id="A0AAU9R8B5"/>
<comment type="cofactor">
    <cofactor evidence="1">
        <name>Fe(2+)</name>
        <dbReference type="ChEBI" id="CHEBI:29033"/>
    </cofactor>
</comment>
<feature type="region of interest" description="Disordered" evidence="6">
    <location>
        <begin position="1"/>
        <end position="27"/>
    </location>
</feature>
<organism evidence="7 8">
    <name type="scientific">Thlaspi arvense</name>
    <name type="common">Field penny-cress</name>
    <dbReference type="NCBI Taxonomy" id="13288"/>
    <lineage>
        <taxon>Eukaryota</taxon>
        <taxon>Viridiplantae</taxon>
        <taxon>Streptophyta</taxon>
        <taxon>Embryophyta</taxon>
        <taxon>Tracheophyta</taxon>
        <taxon>Spermatophyta</taxon>
        <taxon>Magnoliopsida</taxon>
        <taxon>eudicotyledons</taxon>
        <taxon>Gunneridae</taxon>
        <taxon>Pentapetalae</taxon>
        <taxon>rosids</taxon>
        <taxon>malvids</taxon>
        <taxon>Brassicales</taxon>
        <taxon>Brassicaceae</taxon>
        <taxon>Thlaspideae</taxon>
        <taxon>Thlaspi</taxon>
    </lineage>
</organism>
<feature type="compositionally biased region" description="Polar residues" evidence="6">
    <location>
        <begin position="11"/>
        <end position="27"/>
    </location>
</feature>
<evidence type="ECO:0000256" key="5">
    <source>
        <dbReference type="ARBA" id="ARBA00023004"/>
    </source>
</evidence>
<name>A0AAU9R8B5_THLAR</name>
<evidence type="ECO:0000256" key="6">
    <source>
        <dbReference type="SAM" id="MobiDB-lite"/>
    </source>
</evidence>
<evidence type="ECO:0000256" key="2">
    <source>
        <dbReference type="ARBA" id="ARBA00006787"/>
    </source>
</evidence>
<comment type="similarity">
    <text evidence="2">Belongs to the carotenoid oxygenase family.</text>
</comment>
<keyword evidence="8" id="KW-1185">Reference proteome</keyword>
<evidence type="ECO:0000256" key="3">
    <source>
        <dbReference type="ARBA" id="ARBA00022723"/>
    </source>
</evidence>
<keyword evidence="4" id="KW-0560">Oxidoreductase</keyword>
<evidence type="ECO:0000313" key="8">
    <source>
        <dbReference type="Proteomes" id="UP000836841"/>
    </source>
</evidence>
<protein>
    <submittedName>
        <fullName evidence="7">Uncharacterized protein</fullName>
    </submittedName>
</protein>
<dbReference type="GO" id="GO:0046872">
    <property type="term" value="F:metal ion binding"/>
    <property type="evidence" value="ECO:0007669"/>
    <property type="project" value="UniProtKB-KW"/>
</dbReference>
<sequence>MITATKPYRNNPYNPQTQLKNHRQSLQSFSPSSVRCSSLLKSVSHQSLTAEKLSDDGGIVSVNPKPSKGFSSKLIDLLERVVVKLMHDASLPLHYLSGNFAPLRDETPPVKDLPVHGFLPECLNGEFVRVGPNPMFDPVAGYHWH</sequence>
<feature type="non-terminal residue" evidence="7">
    <location>
        <position position="1"/>
    </location>
</feature>